<dbReference type="Proteomes" id="UP000219612">
    <property type="component" value="Unassembled WGS sequence"/>
</dbReference>
<keyword evidence="5 6" id="KW-0482">Metalloprotease</keyword>
<accession>A0A285JP53</accession>
<feature type="transmembrane region" description="Helical" evidence="7">
    <location>
        <begin position="91"/>
        <end position="111"/>
    </location>
</feature>
<dbReference type="PANTHER" id="PTHR34978">
    <property type="entry name" value="POSSIBLE SENSOR-TRANSDUCER PROTEIN BLAR"/>
    <property type="match status" value="1"/>
</dbReference>
<dbReference type="AlphaFoldDB" id="A0A285JP53"/>
<evidence type="ECO:0000256" key="5">
    <source>
        <dbReference type="ARBA" id="ARBA00023049"/>
    </source>
</evidence>
<dbReference type="PANTHER" id="PTHR34978:SF3">
    <property type="entry name" value="SLR0241 PROTEIN"/>
    <property type="match status" value="1"/>
</dbReference>
<keyword evidence="10" id="KW-1185">Reference proteome</keyword>
<feature type="domain" description="Peptidase M48" evidence="8">
    <location>
        <begin position="131"/>
        <end position="188"/>
    </location>
</feature>
<keyword evidence="2" id="KW-0479">Metal-binding</keyword>
<keyword evidence="3 6" id="KW-0378">Hydrolase</keyword>
<keyword evidence="1 6" id="KW-0645">Protease</keyword>
<feature type="transmembrane region" description="Helical" evidence="7">
    <location>
        <begin position="12"/>
        <end position="30"/>
    </location>
</feature>
<reference evidence="9 10" key="1">
    <citation type="submission" date="2017-09" db="EMBL/GenBank/DDBJ databases">
        <authorList>
            <person name="Ehlers B."/>
            <person name="Leendertz F.H."/>
        </authorList>
    </citation>
    <scope>NUCLEOTIDE SEQUENCE [LARGE SCALE GENOMIC DNA]</scope>
    <source>
        <strain evidence="9 10">CGMCC 4.6857</strain>
    </source>
</reference>
<dbReference type="Pfam" id="PF01435">
    <property type="entry name" value="Peptidase_M48"/>
    <property type="match status" value="1"/>
</dbReference>
<dbReference type="GO" id="GO:0006508">
    <property type="term" value="P:proteolysis"/>
    <property type="evidence" value="ECO:0007669"/>
    <property type="project" value="UniProtKB-KW"/>
</dbReference>
<keyword evidence="4 6" id="KW-0862">Zinc</keyword>
<comment type="similarity">
    <text evidence="6">Belongs to the peptidase M48 family.</text>
</comment>
<comment type="cofactor">
    <cofactor evidence="6">
        <name>Zn(2+)</name>
        <dbReference type="ChEBI" id="CHEBI:29105"/>
    </cofactor>
    <text evidence="6">Binds 1 zinc ion per subunit.</text>
</comment>
<dbReference type="InterPro" id="IPR052173">
    <property type="entry name" value="Beta-lactam_resp_regulator"/>
</dbReference>
<dbReference type="GO" id="GO:0004222">
    <property type="term" value="F:metalloendopeptidase activity"/>
    <property type="evidence" value="ECO:0007669"/>
    <property type="project" value="InterPro"/>
</dbReference>
<gene>
    <name evidence="9" type="ORF">SAMN05421748_1224</name>
</gene>
<feature type="transmembrane region" description="Helical" evidence="7">
    <location>
        <begin position="273"/>
        <end position="290"/>
    </location>
</feature>
<name>A0A285JP53_9ACTN</name>
<dbReference type="InterPro" id="IPR001915">
    <property type="entry name" value="Peptidase_M48"/>
</dbReference>
<evidence type="ECO:0000313" key="9">
    <source>
        <dbReference type="EMBL" id="SNY60851.1"/>
    </source>
</evidence>
<evidence type="ECO:0000256" key="1">
    <source>
        <dbReference type="ARBA" id="ARBA00022670"/>
    </source>
</evidence>
<evidence type="ECO:0000259" key="8">
    <source>
        <dbReference type="Pfam" id="PF01435"/>
    </source>
</evidence>
<evidence type="ECO:0000256" key="6">
    <source>
        <dbReference type="RuleBase" id="RU003983"/>
    </source>
</evidence>
<evidence type="ECO:0000313" key="10">
    <source>
        <dbReference type="Proteomes" id="UP000219612"/>
    </source>
</evidence>
<dbReference type="EMBL" id="OBDY01000022">
    <property type="protein sequence ID" value="SNY60851.1"/>
    <property type="molecule type" value="Genomic_DNA"/>
</dbReference>
<protein>
    <submittedName>
        <fullName evidence="9">Peptidase family M48</fullName>
    </submittedName>
</protein>
<organism evidence="9 10">
    <name type="scientific">Paractinoplanes atraurantiacus</name>
    <dbReference type="NCBI Taxonomy" id="1036182"/>
    <lineage>
        <taxon>Bacteria</taxon>
        <taxon>Bacillati</taxon>
        <taxon>Actinomycetota</taxon>
        <taxon>Actinomycetes</taxon>
        <taxon>Micromonosporales</taxon>
        <taxon>Micromonosporaceae</taxon>
        <taxon>Paractinoplanes</taxon>
    </lineage>
</organism>
<evidence type="ECO:0000256" key="4">
    <source>
        <dbReference type="ARBA" id="ARBA00022833"/>
    </source>
</evidence>
<keyword evidence="7" id="KW-0472">Membrane</keyword>
<proteinExistence type="inferred from homology"/>
<keyword evidence="7" id="KW-1133">Transmembrane helix</keyword>
<dbReference type="Gene3D" id="3.30.2010.10">
    <property type="entry name" value="Metalloproteases ('zincins'), catalytic domain"/>
    <property type="match status" value="1"/>
</dbReference>
<sequence length="305" mass="32662">MEGESVMLDHFLWSVVVVPPLVVLAVRWLADRLAPFAAARAVAWSALAVAAASTFNLVLFALHAVAEIPLVGGALGWSTRVVYEDTERVPFVPWLSIALLAYAVIALVWRLRRHRRVLAMIPDGGDAGGLVMVDDDEARAFAVPGRPGRIVVTTGMREALTERQFEALLAHENAHLTERHHRLARAADLAVAAHPALWWVGRHVDYLIERAADERAAADLGSRSLVARAIGAAALAGVAPRTPAHLHAAAAGGVVPRRVARLLQPSTGKAPRVLYAIPVALALASIVWTGEATLDLVELFISAAR</sequence>
<feature type="transmembrane region" description="Helical" evidence="7">
    <location>
        <begin position="42"/>
        <end position="71"/>
    </location>
</feature>
<dbReference type="GO" id="GO:0046872">
    <property type="term" value="F:metal ion binding"/>
    <property type="evidence" value="ECO:0007669"/>
    <property type="project" value="UniProtKB-KW"/>
</dbReference>
<evidence type="ECO:0000256" key="2">
    <source>
        <dbReference type="ARBA" id="ARBA00022723"/>
    </source>
</evidence>
<evidence type="ECO:0000256" key="7">
    <source>
        <dbReference type="SAM" id="Phobius"/>
    </source>
</evidence>
<keyword evidence="7" id="KW-0812">Transmembrane</keyword>
<evidence type="ECO:0000256" key="3">
    <source>
        <dbReference type="ARBA" id="ARBA00022801"/>
    </source>
</evidence>